<protein>
    <submittedName>
        <fullName evidence="3">Uncharacterized protein LOC102808036</fullName>
    </submittedName>
</protein>
<proteinExistence type="predicted"/>
<evidence type="ECO:0000313" key="3">
    <source>
        <dbReference type="RefSeq" id="XP_006812621.1"/>
    </source>
</evidence>
<feature type="region of interest" description="Disordered" evidence="1">
    <location>
        <begin position="552"/>
        <end position="618"/>
    </location>
</feature>
<name>A0ABM0LXY0_SACKO</name>
<feature type="compositionally biased region" description="Basic and acidic residues" evidence="1">
    <location>
        <begin position="552"/>
        <end position="562"/>
    </location>
</feature>
<sequence>MAAAPGLPKWLLDCKSQITESPEWGSLTRELFDAIQQQLTESKITYFTDLSEAEKTLFMQRAAKAIQHGKAFRNVQTNVSHSLDQHLNNQVAKELLEDFPVITKSDLIISHARDSVVAVLKKWPDMKSKLHLCLNQSLPDRLRQITWKLFLHNPHLRKQYVEILQTDPNNVMSILDLEIVQKSEDLLENETTFHELSGSVSILNAMKCTLSYHHARKRVQTSLHDTDYMLVVPFLVTSLATVHPDQLSHRNSIALLIEEYITFMKMRPGYMKESWTEDYKEGMQNFTDSVAKLLETNDEELSKHLKTLFSPTEADEGTHDTLIEGLKSLIRPMVRCLFVGYLQLDTVMFIWDQYIIGLDVPEYDIVPVVTVVTLMLLRDHILDCDIPVGIETVLADHAIKLKKEQYMYEINRNFYKDLYDLLNKDRTDMPILDPTQSLGLPGPWTHWSSEKLPRREKAQDRRQAREEREAQRLRTVQEQREADEQRRQQELMDRVEEEERFQKQMEEDRRRIEEERMYLEDQLEFEKKRRQDSERKAKEEIDLLRKEIEELRKNREKPHDPWPEYGNTHYNPPSRDSKRSPPPPSAATHDTKTWGAPTTAGGSTTETPPPGSGRRKHAETVTLNLLERIMDSVNYLGHSEGREKETLDSESKTSLKHYNRAYEEAQVQLFGRKLRAEEWDEMPANERTELNEKIMDYVWQKYEEKYASTLQ</sequence>
<accession>A0ABM0LXY0</accession>
<feature type="region of interest" description="Disordered" evidence="1">
    <location>
        <begin position="442"/>
        <end position="508"/>
    </location>
</feature>
<dbReference type="Gene3D" id="1.10.472.80">
    <property type="entry name" value="Ypt/Rab-GAP domain of gyp1p, domain 3"/>
    <property type="match status" value="1"/>
</dbReference>
<feature type="compositionally biased region" description="Basic and acidic residues" evidence="1">
    <location>
        <begin position="448"/>
        <end position="494"/>
    </location>
</feature>
<dbReference type="InterPro" id="IPR035969">
    <property type="entry name" value="Rab-GAP_TBC_sf"/>
</dbReference>
<dbReference type="RefSeq" id="XP_006812621.1">
    <property type="nucleotide sequence ID" value="XM_006812558.1"/>
</dbReference>
<gene>
    <name evidence="3" type="primary">LOC102808036</name>
</gene>
<dbReference type="Proteomes" id="UP000694865">
    <property type="component" value="Unplaced"/>
</dbReference>
<dbReference type="GeneID" id="102808036"/>
<organism evidence="2 3">
    <name type="scientific">Saccoglossus kowalevskii</name>
    <name type="common">Acorn worm</name>
    <dbReference type="NCBI Taxonomy" id="10224"/>
    <lineage>
        <taxon>Eukaryota</taxon>
        <taxon>Metazoa</taxon>
        <taxon>Hemichordata</taxon>
        <taxon>Enteropneusta</taxon>
        <taxon>Harrimaniidae</taxon>
        <taxon>Saccoglossus</taxon>
    </lineage>
</organism>
<dbReference type="SUPFAM" id="SSF47923">
    <property type="entry name" value="Ypt/Rab-GAP domain of gyp1p"/>
    <property type="match status" value="1"/>
</dbReference>
<evidence type="ECO:0000256" key="1">
    <source>
        <dbReference type="SAM" id="MobiDB-lite"/>
    </source>
</evidence>
<reference evidence="3" key="1">
    <citation type="submission" date="2025-08" db="UniProtKB">
        <authorList>
            <consortium name="RefSeq"/>
        </authorList>
    </citation>
    <scope>IDENTIFICATION</scope>
    <source>
        <tissue evidence="3">Testes</tissue>
    </source>
</reference>
<evidence type="ECO:0000313" key="2">
    <source>
        <dbReference type="Proteomes" id="UP000694865"/>
    </source>
</evidence>
<keyword evidence="2" id="KW-1185">Reference proteome</keyword>